<accession>A0A5J9V2R7</accession>
<feature type="non-terminal residue" evidence="2">
    <location>
        <position position="1"/>
    </location>
</feature>
<protein>
    <submittedName>
        <fullName evidence="2">Uncharacterized protein</fullName>
    </submittedName>
</protein>
<feature type="compositionally biased region" description="Polar residues" evidence="1">
    <location>
        <begin position="35"/>
        <end position="47"/>
    </location>
</feature>
<sequence>RAYSSCCRPCPPQAPLPLLPPIPTVRPAPSKTRCRQSNIHGASSSKVESFVPPRQRNPVAGSGGYKQIWTLVRRMGSGWCSAAALTLEPGGFGQGELGGHGRTGCRARMCGGVSS</sequence>
<evidence type="ECO:0000313" key="2">
    <source>
        <dbReference type="EMBL" id="TVU29768.1"/>
    </source>
</evidence>
<proteinExistence type="predicted"/>
<dbReference type="Proteomes" id="UP000324897">
    <property type="component" value="Chromosome 1"/>
</dbReference>
<dbReference type="AlphaFoldDB" id="A0A5J9V2R7"/>
<organism evidence="2 3">
    <name type="scientific">Eragrostis curvula</name>
    <name type="common">weeping love grass</name>
    <dbReference type="NCBI Taxonomy" id="38414"/>
    <lineage>
        <taxon>Eukaryota</taxon>
        <taxon>Viridiplantae</taxon>
        <taxon>Streptophyta</taxon>
        <taxon>Embryophyta</taxon>
        <taxon>Tracheophyta</taxon>
        <taxon>Spermatophyta</taxon>
        <taxon>Magnoliopsida</taxon>
        <taxon>Liliopsida</taxon>
        <taxon>Poales</taxon>
        <taxon>Poaceae</taxon>
        <taxon>PACMAD clade</taxon>
        <taxon>Chloridoideae</taxon>
        <taxon>Eragrostideae</taxon>
        <taxon>Eragrostidinae</taxon>
        <taxon>Eragrostis</taxon>
    </lineage>
</organism>
<evidence type="ECO:0000313" key="3">
    <source>
        <dbReference type="Proteomes" id="UP000324897"/>
    </source>
</evidence>
<feature type="region of interest" description="Disordered" evidence="1">
    <location>
        <begin position="18"/>
        <end position="62"/>
    </location>
</feature>
<keyword evidence="3" id="KW-1185">Reference proteome</keyword>
<comment type="caution">
    <text evidence="2">The sequence shown here is derived from an EMBL/GenBank/DDBJ whole genome shotgun (WGS) entry which is preliminary data.</text>
</comment>
<evidence type="ECO:0000256" key="1">
    <source>
        <dbReference type="SAM" id="MobiDB-lite"/>
    </source>
</evidence>
<dbReference type="Gramene" id="TVU29768">
    <property type="protein sequence ID" value="TVU29768"/>
    <property type="gene ID" value="EJB05_21353"/>
</dbReference>
<name>A0A5J9V2R7_9POAL</name>
<dbReference type="EMBL" id="RWGY01000011">
    <property type="protein sequence ID" value="TVU29768.1"/>
    <property type="molecule type" value="Genomic_DNA"/>
</dbReference>
<feature type="non-terminal residue" evidence="2">
    <location>
        <position position="115"/>
    </location>
</feature>
<gene>
    <name evidence="2" type="ORF">EJB05_21353</name>
</gene>
<reference evidence="2 3" key="1">
    <citation type="journal article" date="2019" name="Sci. Rep.">
        <title>A high-quality genome of Eragrostis curvula grass provides insights into Poaceae evolution and supports new strategies to enhance forage quality.</title>
        <authorList>
            <person name="Carballo J."/>
            <person name="Santos B.A.C.M."/>
            <person name="Zappacosta D."/>
            <person name="Garbus I."/>
            <person name="Selva J.P."/>
            <person name="Gallo C.A."/>
            <person name="Diaz A."/>
            <person name="Albertini E."/>
            <person name="Caccamo M."/>
            <person name="Echenique V."/>
        </authorList>
    </citation>
    <scope>NUCLEOTIDE SEQUENCE [LARGE SCALE GENOMIC DNA]</scope>
    <source>
        <strain evidence="3">cv. Victoria</strain>
        <tissue evidence="2">Leaf</tissue>
    </source>
</reference>